<name>A0A170Y9N7_TRIIF</name>
<organism evidence="2">
    <name type="scientific">Triatoma infestans</name>
    <name type="common">Assassin bug</name>
    <dbReference type="NCBI Taxonomy" id="30076"/>
    <lineage>
        <taxon>Eukaryota</taxon>
        <taxon>Metazoa</taxon>
        <taxon>Ecdysozoa</taxon>
        <taxon>Arthropoda</taxon>
        <taxon>Hexapoda</taxon>
        <taxon>Insecta</taxon>
        <taxon>Pterygota</taxon>
        <taxon>Neoptera</taxon>
        <taxon>Paraneoptera</taxon>
        <taxon>Hemiptera</taxon>
        <taxon>Heteroptera</taxon>
        <taxon>Panheteroptera</taxon>
        <taxon>Cimicomorpha</taxon>
        <taxon>Reduviidae</taxon>
        <taxon>Triatominae</taxon>
        <taxon>Triatoma</taxon>
    </lineage>
</organism>
<feature type="transmembrane region" description="Helical" evidence="1">
    <location>
        <begin position="54"/>
        <end position="80"/>
    </location>
</feature>
<evidence type="ECO:0000256" key="1">
    <source>
        <dbReference type="SAM" id="Phobius"/>
    </source>
</evidence>
<keyword evidence="1" id="KW-1133">Transmembrane helix</keyword>
<feature type="transmembrane region" description="Helical" evidence="1">
    <location>
        <begin position="101"/>
        <end position="126"/>
    </location>
</feature>
<accession>A0A170Y9N7</accession>
<evidence type="ECO:0000313" key="2">
    <source>
        <dbReference type="EMBL" id="JAR99699.1"/>
    </source>
</evidence>
<dbReference type="AlphaFoldDB" id="A0A170Y9N7"/>
<reference evidence="2" key="2">
    <citation type="journal article" date="2017" name="J. Med. Entomol.">
        <title>Transcriptome Analysis of the Triatoma infestans (Hemiptera: Reduviidae) Integument.</title>
        <authorList>
            <person name="Calderon-Fernandez G.M."/>
            <person name="Moriconi D.E."/>
            <person name="Dulbecco A.B."/>
            <person name="Juarez M.P."/>
        </authorList>
    </citation>
    <scope>NUCLEOTIDE SEQUENCE</scope>
    <source>
        <strain evidence="2">Int1</strain>
        <tissue evidence="2">Integument</tissue>
    </source>
</reference>
<keyword evidence="1" id="KW-0472">Membrane</keyword>
<proteinExistence type="predicted"/>
<reference evidence="2" key="1">
    <citation type="submission" date="2016-04" db="EMBL/GenBank/DDBJ databases">
        <authorList>
            <person name="Calderon-Fernandez G.M.Sr."/>
        </authorList>
    </citation>
    <scope>NUCLEOTIDE SEQUENCE</scope>
    <source>
        <strain evidence="2">Int1</strain>
        <tissue evidence="2">Integument</tissue>
    </source>
</reference>
<sequence length="216" mass="24348">MSRRPKRPEPIGPLSLLKSVRDQIQIVQEKRGITPDENNFINLLAVILQQSGNAMYAVFTMFMALLPVGNIIIHTVHFMLERLIDIMTTRKRKDLWVKGGIFIAQSICIYLVIHFVLAAIFVPIFAMQTTIVSKILFMEDTSSDLCQAKAGFTFQDAMPVQPPMIKPVRPKPSLKDILCPVLSIKKHSCDFYHDLFLPPPTVAGSATVKQEELVSR</sequence>
<keyword evidence="1" id="KW-0812">Transmembrane</keyword>
<protein>
    <submittedName>
        <fullName evidence="2">Suppressor protein srp40-like protein</fullName>
    </submittedName>
</protein>
<dbReference type="EMBL" id="GEMB01003518">
    <property type="protein sequence ID" value="JAR99699.1"/>
    <property type="molecule type" value="Transcribed_RNA"/>
</dbReference>